<accession>A0A7H9FHP2</accession>
<evidence type="ECO:0000313" key="1">
    <source>
        <dbReference type="EMBL" id="QLL97388.1"/>
    </source>
</evidence>
<dbReference type="Proteomes" id="UP000510746">
    <property type="component" value="Chromosome"/>
</dbReference>
<dbReference type="AlphaFoldDB" id="A0A7H9FHP2"/>
<proteinExistence type="predicted"/>
<dbReference type="RefSeq" id="WP_001273998.1">
    <property type="nucleotide sequence ID" value="NZ_CP054135.1"/>
</dbReference>
<gene>
    <name evidence="1" type="ORF">HRJ33_09545</name>
</gene>
<name>A0A7H9FHP2_STROR</name>
<evidence type="ECO:0000313" key="2">
    <source>
        <dbReference type="Proteomes" id="UP000510746"/>
    </source>
</evidence>
<dbReference type="EMBL" id="CP054135">
    <property type="protein sequence ID" value="QLL97388.1"/>
    <property type="molecule type" value="Genomic_DNA"/>
</dbReference>
<protein>
    <submittedName>
        <fullName evidence="1">Uncharacterized protein</fullName>
    </submittedName>
</protein>
<organism evidence="1 2">
    <name type="scientific">Streptococcus oralis subsp. oralis</name>
    <dbReference type="NCBI Taxonomy" id="1891914"/>
    <lineage>
        <taxon>Bacteria</taxon>
        <taxon>Bacillati</taxon>
        <taxon>Bacillota</taxon>
        <taxon>Bacilli</taxon>
        <taxon>Lactobacillales</taxon>
        <taxon>Streptococcaceae</taxon>
        <taxon>Streptococcus</taxon>
    </lineage>
</organism>
<reference evidence="1 2" key="1">
    <citation type="submission" date="2020-05" db="EMBL/GenBank/DDBJ databases">
        <title>A novel sialic acid binding adhesin present in multiple species contributes to the pathogenesis of Infective endocarditis.</title>
        <authorList>
            <person name="Gaytan M.O."/>
            <person name="Singh A.K."/>
            <person name="Woodiga S.A."/>
            <person name="Patel S.A."/>
            <person name="Ann S.-S."/>
            <person name="Vera Ponce de Leon A."/>
            <person name="McGrath S."/>
            <person name="Miller A."/>
            <person name="Bush J."/>
            <person name="van der Linden M."/>
            <person name="Magrini V."/>
            <person name="Wilson R.K."/>
            <person name="Kitten T."/>
            <person name="King S.J."/>
        </authorList>
    </citation>
    <scope>NUCLEOTIDE SEQUENCE [LARGE SCALE GENOMIC DNA]</scope>
    <source>
        <strain evidence="1 2">ATCC 10557</strain>
    </source>
</reference>
<sequence>MANIKQNRIEIRGLTDDEINYLKSLAKKNKANSFNDFLLSICREKIEYGKFNRAQDLYVAHLENMKLASDHVLEQMKKQTRILSEFEKKMDHYGGHISRWLEYEGEVESDD</sequence>